<evidence type="ECO:0000259" key="1">
    <source>
        <dbReference type="Pfam" id="PF16117"/>
    </source>
</evidence>
<dbReference type="EMBL" id="FUYZ01000004">
    <property type="protein sequence ID" value="SKB86737.1"/>
    <property type="molecule type" value="Genomic_DNA"/>
</dbReference>
<reference evidence="2 3" key="1">
    <citation type="submission" date="2017-02" db="EMBL/GenBank/DDBJ databases">
        <authorList>
            <person name="Peterson S.W."/>
        </authorList>
    </citation>
    <scope>NUCLEOTIDE SEQUENCE [LARGE SCALE GENOMIC DNA]</scope>
    <source>
        <strain evidence="2 3">DSM 22323</strain>
    </source>
</reference>
<organism evidence="2 3">
    <name type="scientific">Soonwooa buanensis</name>
    <dbReference type="NCBI Taxonomy" id="619805"/>
    <lineage>
        <taxon>Bacteria</taxon>
        <taxon>Pseudomonadati</taxon>
        <taxon>Bacteroidota</taxon>
        <taxon>Flavobacteriia</taxon>
        <taxon>Flavobacteriales</taxon>
        <taxon>Weeksellaceae</taxon>
        <taxon>Chryseobacterium group</taxon>
        <taxon>Soonwooa</taxon>
    </lineage>
</organism>
<dbReference type="Proteomes" id="UP000191112">
    <property type="component" value="Unassembled WGS sequence"/>
</dbReference>
<gene>
    <name evidence="2" type="ORF">SAMN05660477_01513</name>
</gene>
<dbReference type="InterPro" id="IPR032269">
    <property type="entry name" value="DUF4833"/>
</dbReference>
<dbReference type="STRING" id="619805.SAMN05660477_01513"/>
<evidence type="ECO:0000313" key="3">
    <source>
        <dbReference type="Proteomes" id="UP000191112"/>
    </source>
</evidence>
<protein>
    <recommendedName>
        <fullName evidence="1">DUF4833 domain-containing protein</fullName>
    </recommendedName>
</protein>
<evidence type="ECO:0000313" key="2">
    <source>
        <dbReference type="EMBL" id="SKB86737.1"/>
    </source>
</evidence>
<name>A0A1T5ES16_9FLAO</name>
<dbReference type="OrthoDB" id="9785831at2"/>
<proteinExistence type="predicted"/>
<keyword evidence="3" id="KW-1185">Reference proteome</keyword>
<feature type="domain" description="DUF4833" evidence="1">
    <location>
        <begin position="33"/>
        <end position="168"/>
    </location>
</feature>
<sequence length="171" mass="19782">MKLLLLFVCFISIQICKSQTNYPTPDKKGNHLFYIQHSDNHNTFMYDAVMDGKNISEKNPINIYRILYNENAEVKPLTMIQNSMAYGINFKKIDDNFFEFSLKGQKTLKLYLAFNNQQKPAVFLTVNGNKIYLEKMFIQLKNSGLKPSADYILLTGKDFETGKNVSEKVKI</sequence>
<dbReference type="RefSeq" id="WP_079666768.1">
    <property type="nucleotide sequence ID" value="NZ_FUYZ01000004.1"/>
</dbReference>
<dbReference type="AlphaFoldDB" id="A0A1T5ES16"/>
<dbReference type="Pfam" id="PF16117">
    <property type="entry name" value="DUF4833"/>
    <property type="match status" value="1"/>
</dbReference>
<accession>A0A1T5ES16</accession>